<sequence>MKTGTLSRLLGATAISFWAPVALAQDVTTIPVGANTEAPTPTFSPEGFVISVNGDAILGDRAVQDVVRRTDVQLANADVQVTFDGLGADPRLDVEIVGDAPRRAGEQLTLQSATNYPAFVSRAEMRIIDRAATGGPRTIGVYDMSPNGQLSIPLPEGNDLIVVHRVYGTDGRFDETAPLRLTVDDARRRIDGVEDGADSAVVRNIDVTGGAVTVRGSDVAPGATVTALGERISTDRDGGFIIQRILSAGDYGVDVRVQGGGQNVDLTRDITIPRAEWFYVATADLTYGIREGDSFDGRETYTTGRFAGFVNGKTAEGVRIIGSLDTGEGDLEDIFRDLDKRDPRQLLLRVDPDDLYPTYGDDSTSEDLTPTEGRIFLRIEKDRNFVQWGNFKGDLSDNAFVRNERSLYGLSAGVETRAATSRGDAMGRFAFYAAQPERSPHRDVFLGTGGSVFFLEKQDIAQASETISIQLRDPDTGRVTQTRQLVAGQDYQINYIQGIVTLSQPLQASASEGLFDIGSASKHDVVLVAAYEHTPSASDVDGFAYGARAEGWLTDNIRVGVSGMLDETGDTDHQVVGLDVMYQISDDSFLRLDYAESEGTGFDSTFSADGGLIVDTITATGSSGEAFKLEGKLNLSDLGVAADGAIGAYFERRSEGFASLDTQVTAATGDELFWGLAADVKVSDQWTLGVGYDAYENDAGETDTTGTVAASYQATAQLNYAIGLETQDNTGGTRPGSRTDLAARLTYTPDDAIAAYVFGQTTLDRDTLPANDRFGVGGSYAFGNGWQVGGEVSDGSLGIGGRVTAAYADGNGNTRYVSYEVDPDRELDGINLSGRDRGRFVAGGSQRISSTIDVFGENTYDLFGVHDSLISAYGLTYTPTDTLSFTGALEIGRVDDGDQYDLDRRALSLGMIYSDAQLDASGRVEYRTEDGLNAGNDVTADTLLVSANAAYKFDEVQRLVFSADIARTKTEQSNLIEGDYADVVLGYAYRPIEDDRLNILARYRFLSDTQGLRDAEEDGPRQRSQVVSVDASYDLNPQWTIGGKLGYRSAETAIDSDSDFAQNDAWLAVANARYHLVHDWDALLEVRQLNLVQAETSETSFLGAVYKHINNNVKVGVGYNFGSFSDDLTDLTQDDQGAFVNVIAKF</sequence>
<dbReference type="RefSeq" id="WP_089989165.1">
    <property type="nucleotide sequence ID" value="NZ_FOIZ01000001.1"/>
</dbReference>
<name>A0A1I0MS48_9RHOB</name>
<dbReference type="AlphaFoldDB" id="A0A1I0MS48"/>
<dbReference type="Gene3D" id="2.40.160.40">
    <property type="entry name" value="monomeric porin ompg"/>
    <property type="match status" value="1"/>
</dbReference>
<organism evidence="3 4">
    <name type="scientific">Cognatiyoonia koreensis</name>
    <dbReference type="NCBI Taxonomy" id="364200"/>
    <lineage>
        <taxon>Bacteria</taxon>
        <taxon>Pseudomonadati</taxon>
        <taxon>Pseudomonadota</taxon>
        <taxon>Alphaproteobacteria</taxon>
        <taxon>Rhodobacterales</taxon>
        <taxon>Paracoccaceae</taxon>
        <taxon>Cognatiyoonia</taxon>
    </lineage>
</organism>
<evidence type="ECO:0000313" key="4">
    <source>
        <dbReference type="Proteomes" id="UP000199167"/>
    </source>
</evidence>
<feature type="signal peptide" evidence="2">
    <location>
        <begin position="1"/>
        <end position="24"/>
    </location>
</feature>
<feature type="chain" id="PRO_5011721240" description="TonB-dependent receptor" evidence="2">
    <location>
        <begin position="25"/>
        <end position="1146"/>
    </location>
</feature>
<proteinExistence type="predicted"/>
<keyword evidence="1 2" id="KW-0732">Signal</keyword>
<reference evidence="3 4" key="1">
    <citation type="submission" date="2016-10" db="EMBL/GenBank/DDBJ databases">
        <authorList>
            <person name="de Groot N.N."/>
        </authorList>
    </citation>
    <scope>NUCLEOTIDE SEQUENCE [LARGE SCALE GENOMIC DNA]</scope>
    <source>
        <strain evidence="3 4">DSM 17925</strain>
    </source>
</reference>
<accession>A0A1I0MS48</accession>
<dbReference type="SUPFAM" id="SSF56935">
    <property type="entry name" value="Porins"/>
    <property type="match status" value="2"/>
</dbReference>
<dbReference type="EMBL" id="FOIZ01000001">
    <property type="protein sequence ID" value="SEV91196.1"/>
    <property type="molecule type" value="Genomic_DNA"/>
</dbReference>
<evidence type="ECO:0008006" key="5">
    <source>
        <dbReference type="Google" id="ProtNLM"/>
    </source>
</evidence>
<protein>
    <recommendedName>
        <fullName evidence="5">TonB-dependent receptor</fullName>
    </recommendedName>
</protein>
<keyword evidence="4" id="KW-1185">Reference proteome</keyword>
<dbReference type="OrthoDB" id="9773411at2"/>
<gene>
    <name evidence="3" type="ORF">SAMN04488515_0191</name>
</gene>
<dbReference type="Proteomes" id="UP000199167">
    <property type="component" value="Unassembled WGS sequence"/>
</dbReference>
<dbReference type="InterPro" id="IPR053713">
    <property type="entry name" value="Bact_OM_Channel_sf"/>
</dbReference>
<evidence type="ECO:0000256" key="1">
    <source>
        <dbReference type="ARBA" id="ARBA00022729"/>
    </source>
</evidence>
<dbReference type="STRING" id="364200.SAMN04488515_0191"/>
<evidence type="ECO:0000313" key="3">
    <source>
        <dbReference type="EMBL" id="SEV91196.1"/>
    </source>
</evidence>
<evidence type="ECO:0000256" key="2">
    <source>
        <dbReference type="SAM" id="SignalP"/>
    </source>
</evidence>